<evidence type="ECO:0000256" key="1">
    <source>
        <dbReference type="SAM" id="MobiDB-lite"/>
    </source>
</evidence>
<dbReference type="AlphaFoldDB" id="A0A2L0HAC8"/>
<reference evidence="2 3" key="1">
    <citation type="submission" date="2017-10" db="EMBL/GenBank/DDBJ databases">
        <title>Analysis of the genome sequences of Rhizobium populations associated to common bean (phaseolus vulgaris).</title>
        <authorList>
            <person name="Bustos P."/>
            <person name="Santamaria R.I."/>
            <person name="Miranda-Sanchez F."/>
            <person name="Perez-Carrascal O."/>
            <person name="Juarez S."/>
            <person name="Lozano L."/>
            <person name="Martinez-Flores I."/>
            <person name="Vinuesa P."/>
            <person name="Martinez-Romero E."/>
            <person name="Cevallos M.A."/>
            <person name="Romero D."/>
            <person name="Davila G."/>
            <person name="Gonzalez V."/>
        </authorList>
    </citation>
    <scope>NUCLEOTIDE SEQUENCE [LARGE SCALE GENOMIC DNA]</scope>
    <source>
        <strain evidence="2 3">NXT3</strain>
        <plasmid evidence="3">Plasmid psfrenxt3a</plasmid>
    </source>
</reference>
<feature type="region of interest" description="Disordered" evidence="1">
    <location>
        <begin position="1"/>
        <end position="42"/>
    </location>
</feature>
<organism evidence="2 3">
    <name type="scientific">Rhizobium fredii</name>
    <name type="common">Sinorhizobium fredii</name>
    <dbReference type="NCBI Taxonomy" id="380"/>
    <lineage>
        <taxon>Bacteria</taxon>
        <taxon>Pseudomonadati</taxon>
        <taxon>Pseudomonadota</taxon>
        <taxon>Alphaproteobacteria</taxon>
        <taxon>Hyphomicrobiales</taxon>
        <taxon>Rhizobiaceae</taxon>
        <taxon>Sinorhizobium/Ensifer group</taxon>
        <taxon>Sinorhizobium</taxon>
    </lineage>
</organism>
<evidence type="ECO:0000313" key="2">
    <source>
        <dbReference type="EMBL" id="AUX78433.1"/>
    </source>
</evidence>
<name>A0A2L0HAC8_RHIFR</name>
<evidence type="ECO:0000313" key="3">
    <source>
        <dbReference type="Proteomes" id="UP000239340"/>
    </source>
</evidence>
<protein>
    <submittedName>
        <fullName evidence="2">Uncharacterized protein</fullName>
    </submittedName>
</protein>
<feature type="compositionally biased region" description="Low complexity" evidence="1">
    <location>
        <begin position="1"/>
        <end position="23"/>
    </location>
</feature>
<keyword evidence="2" id="KW-0614">Plasmid</keyword>
<sequence length="152" mass="16085">MLLLSSSSSRSSRGPGSISPRPSTALSASAPEREAGQNEKSGAETAVALCDLMDQHIAALRSTADAVRAWDERRAATEVTNVAYANGLLGVARDEEAGRLAIVNYRPRGDRESTLKLAYMAAYLIATRGTLNPNEMNAVLEAPHDRPSTSGS</sequence>
<geneLocation type="plasmid" evidence="3">
    <name>psfrenxt3a</name>
</geneLocation>
<proteinExistence type="predicted"/>
<dbReference type="EMBL" id="CP024308">
    <property type="protein sequence ID" value="AUX78433.1"/>
    <property type="molecule type" value="Genomic_DNA"/>
</dbReference>
<dbReference type="Proteomes" id="UP000239340">
    <property type="component" value="Plasmid pSfreNXT3a"/>
</dbReference>
<accession>A0A2L0HAC8</accession>
<gene>
    <name evidence="2" type="ORF">NXT3_PA00141</name>
</gene>